<sequence length="549" mass="63288">MVPPVSSLSLKRLTVTRNEWDVFDDSDFKSISFDIPGLSCLNYSDYVTKEFLNVNFSSFIEAKLYLCPEENYMWEESDRNRFRPKNLLNGLKDVEILNLYTIQTAKMFSVFRDQVPVFQNLSHLTVNLSNFCWLPLPTLIKKSPNLKSLTINGPLHYKGVYYCEEDALCECVSDYSFLLSCPLEVLKITEYYGCLEELIQMKYILDKLSCLELVEVCSQATANRTNREKKKKLSLDSRVRRLFVATDEQVKKQKKIKMRTKSIPARSRNKSLIPSRSLPGRFGSGEINPDTSDDDYERDDVAHEKRHFRLEKGDETGKSETLEFDACIVCEVSDNLVIRCCGVDCMVHYHDKCLTPEFGGNEDLSNPFCPYCWLKIVSQKCKSLREEAIEAEKAVFKYLEKEKDDVKESVPKSQEEHSRKSRDIASEDQADKDSHKPEEDEGKLQVVTGMKEYNLIDEEVEASEDEERVATEHFQDDEEEDERAQVEARVSTGGGEHEVVQPNDEKQSRKIKRRRVELKETDSEITSTEDRNGEDVTEQEREASAATRV</sequence>
<accession>A0A6D2JDI3</accession>
<evidence type="ECO:0000256" key="1">
    <source>
        <dbReference type="SAM" id="MobiDB-lite"/>
    </source>
</evidence>
<dbReference type="EMBL" id="CACVBM020001215">
    <property type="protein sequence ID" value="CAA7039657.1"/>
    <property type="molecule type" value="Genomic_DNA"/>
</dbReference>
<evidence type="ECO:0000313" key="4">
    <source>
        <dbReference type="Proteomes" id="UP000467841"/>
    </source>
</evidence>
<name>A0A6D2JDI3_9BRAS</name>
<dbReference type="InterPro" id="IPR006566">
    <property type="entry name" value="FBD"/>
</dbReference>
<evidence type="ECO:0000313" key="3">
    <source>
        <dbReference type="EMBL" id="CAA7039657.1"/>
    </source>
</evidence>
<proteinExistence type="predicted"/>
<dbReference type="AlphaFoldDB" id="A0A6D2JDI3"/>
<reference evidence="3" key="1">
    <citation type="submission" date="2020-01" db="EMBL/GenBank/DDBJ databases">
        <authorList>
            <person name="Mishra B."/>
        </authorList>
    </citation>
    <scope>NUCLEOTIDE SEQUENCE [LARGE SCALE GENOMIC DNA]</scope>
</reference>
<dbReference type="Proteomes" id="UP000467841">
    <property type="component" value="Unassembled WGS sequence"/>
</dbReference>
<dbReference type="PANTHER" id="PTHR31293:SF12">
    <property type="entry name" value="RNI-LIKE SUPERFAMILY PROTEIN"/>
    <property type="match status" value="1"/>
</dbReference>
<feature type="compositionally biased region" description="Basic and acidic residues" evidence="1">
    <location>
        <begin position="495"/>
        <end position="508"/>
    </location>
</feature>
<organism evidence="3 4">
    <name type="scientific">Microthlaspi erraticum</name>
    <dbReference type="NCBI Taxonomy" id="1685480"/>
    <lineage>
        <taxon>Eukaryota</taxon>
        <taxon>Viridiplantae</taxon>
        <taxon>Streptophyta</taxon>
        <taxon>Embryophyta</taxon>
        <taxon>Tracheophyta</taxon>
        <taxon>Spermatophyta</taxon>
        <taxon>Magnoliopsida</taxon>
        <taxon>eudicotyledons</taxon>
        <taxon>Gunneridae</taxon>
        <taxon>Pentapetalae</taxon>
        <taxon>rosids</taxon>
        <taxon>malvids</taxon>
        <taxon>Brassicales</taxon>
        <taxon>Brassicaceae</taxon>
        <taxon>Coluteocarpeae</taxon>
        <taxon>Microthlaspi</taxon>
    </lineage>
</organism>
<dbReference type="SMART" id="SM00579">
    <property type="entry name" value="FBD"/>
    <property type="match status" value="1"/>
</dbReference>
<keyword evidence="4" id="KW-1185">Reference proteome</keyword>
<feature type="region of interest" description="Disordered" evidence="1">
    <location>
        <begin position="406"/>
        <end position="549"/>
    </location>
</feature>
<feature type="compositionally biased region" description="Basic and acidic residues" evidence="1">
    <location>
        <begin position="517"/>
        <end position="543"/>
    </location>
</feature>
<protein>
    <recommendedName>
        <fullName evidence="2">FBD domain-containing protein</fullName>
    </recommendedName>
</protein>
<dbReference type="PANTHER" id="PTHR31293">
    <property type="entry name" value="RNI-LIKE SUPERFAMILY PROTEIN"/>
    <property type="match status" value="1"/>
</dbReference>
<feature type="compositionally biased region" description="Acidic residues" evidence="1">
    <location>
        <begin position="455"/>
        <end position="467"/>
    </location>
</feature>
<feature type="domain" description="FBD" evidence="2">
    <location>
        <begin position="176"/>
        <end position="244"/>
    </location>
</feature>
<feature type="region of interest" description="Disordered" evidence="1">
    <location>
        <begin position="260"/>
        <end position="298"/>
    </location>
</feature>
<evidence type="ECO:0000259" key="2">
    <source>
        <dbReference type="SMART" id="SM00579"/>
    </source>
</evidence>
<gene>
    <name evidence="3" type="ORF">MERR_LOCUS26892</name>
</gene>
<comment type="caution">
    <text evidence="3">The sequence shown here is derived from an EMBL/GenBank/DDBJ whole genome shotgun (WGS) entry which is preliminary data.</text>
</comment>
<dbReference type="InterPro" id="IPR055294">
    <property type="entry name" value="FBL60-like"/>
</dbReference>
<feature type="compositionally biased region" description="Basic and acidic residues" evidence="1">
    <location>
        <begin position="406"/>
        <end position="438"/>
    </location>
</feature>